<dbReference type="Proteomes" id="UP001597241">
    <property type="component" value="Unassembled WGS sequence"/>
</dbReference>
<organism evidence="1 2">
    <name type="scientific">Lutibacter holmesii</name>
    <dbReference type="NCBI Taxonomy" id="1137985"/>
    <lineage>
        <taxon>Bacteria</taxon>
        <taxon>Pseudomonadati</taxon>
        <taxon>Bacteroidota</taxon>
        <taxon>Flavobacteriia</taxon>
        <taxon>Flavobacteriales</taxon>
        <taxon>Flavobacteriaceae</taxon>
        <taxon>Lutibacter</taxon>
    </lineage>
</organism>
<reference evidence="2" key="1">
    <citation type="journal article" date="2019" name="Int. J. Syst. Evol. Microbiol.">
        <title>The Global Catalogue of Microorganisms (GCM) 10K type strain sequencing project: providing services to taxonomists for standard genome sequencing and annotation.</title>
        <authorList>
            <consortium name="The Broad Institute Genomics Platform"/>
            <consortium name="The Broad Institute Genome Sequencing Center for Infectious Disease"/>
            <person name="Wu L."/>
            <person name="Ma J."/>
        </authorList>
    </citation>
    <scope>NUCLEOTIDE SEQUENCE [LARGE SCALE GENOMIC DNA]</scope>
    <source>
        <strain evidence="2">CCUG 62221</strain>
    </source>
</reference>
<comment type="caution">
    <text evidence="1">The sequence shown here is derived from an EMBL/GenBank/DDBJ whole genome shotgun (WGS) entry which is preliminary data.</text>
</comment>
<evidence type="ECO:0000313" key="2">
    <source>
        <dbReference type="Proteomes" id="UP001597241"/>
    </source>
</evidence>
<dbReference type="EMBL" id="JBHTMV010000006">
    <property type="protein sequence ID" value="MFD1294519.1"/>
    <property type="molecule type" value="Genomic_DNA"/>
</dbReference>
<name>A0ABW3WQJ1_9FLAO</name>
<dbReference type="RefSeq" id="WP_386809762.1">
    <property type="nucleotide sequence ID" value="NZ_JBHTMV010000006.1"/>
</dbReference>
<sequence length="129" mass="14925">MKTQNTYKTIKVPLFNKFKIVNNKLITEQEIKENSSFKNGLASIGNKTTIVKHEFILPKNHTQNIDFESDVTITYEVKNNQLHVVEIDALYAEDYIENIESNFNIFPTYNNGYITFNSDNDDTTFNTAC</sequence>
<accession>A0ABW3WQJ1</accession>
<proteinExistence type="predicted"/>
<evidence type="ECO:0000313" key="1">
    <source>
        <dbReference type="EMBL" id="MFD1294519.1"/>
    </source>
</evidence>
<protein>
    <submittedName>
        <fullName evidence="1">Uncharacterized protein</fullName>
    </submittedName>
</protein>
<gene>
    <name evidence="1" type="ORF">ACFQ5N_11800</name>
</gene>
<keyword evidence="2" id="KW-1185">Reference proteome</keyword>